<dbReference type="InterPro" id="IPR051533">
    <property type="entry name" value="WaaL-like"/>
</dbReference>
<dbReference type="GO" id="GO:0016020">
    <property type="term" value="C:membrane"/>
    <property type="evidence" value="ECO:0007669"/>
    <property type="project" value="UniProtKB-SubCell"/>
</dbReference>
<comment type="caution">
    <text evidence="7">The sequence shown here is derived from an EMBL/GenBank/DDBJ whole genome shotgun (WGS) entry which is preliminary data.</text>
</comment>
<dbReference type="GO" id="GO:0016874">
    <property type="term" value="F:ligase activity"/>
    <property type="evidence" value="ECO:0007669"/>
    <property type="project" value="UniProtKB-KW"/>
</dbReference>
<evidence type="ECO:0000256" key="5">
    <source>
        <dbReference type="SAM" id="Phobius"/>
    </source>
</evidence>
<keyword evidence="7" id="KW-0436">Ligase</keyword>
<dbReference type="Proteomes" id="UP000006457">
    <property type="component" value="Unassembled WGS sequence"/>
</dbReference>
<accession>I3DJK8</accession>
<dbReference type="PANTHER" id="PTHR37422:SF17">
    <property type="entry name" value="O-ANTIGEN LIGASE"/>
    <property type="match status" value="1"/>
</dbReference>
<dbReference type="AlphaFoldDB" id="I3DJK8"/>
<feature type="transmembrane region" description="Helical" evidence="5">
    <location>
        <begin position="61"/>
        <end position="79"/>
    </location>
</feature>
<feature type="transmembrane region" description="Helical" evidence="5">
    <location>
        <begin position="153"/>
        <end position="169"/>
    </location>
</feature>
<feature type="domain" description="O-antigen ligase-related" evidence="6">
    <location>
        <begin position="186"/>
        <end position="341"/>
    </location>
</feature>
<sequence>MLKINKVNLINGLVGFFFIICLVVKSGYSISPILLSLIGIIYFIYQFIHKKNWNISQDEKQLIYSYAIYVSLFVLSFIIHQGKLRELDDPTKILCLLTLLLLFRQFPIKLSTLITFIPIGACIACAVAIFDRFYLHAGMAFSTRLMHIQGGDISMSLGMFSLVCAIYYFIKGNYKLVLFCLVASSCGVIGSILSSARGGWIGIPFIVCFIFWAYRKNLSKTFSISIIATLLITIVAAVSIPNTKIITRLNQAQSDISGYLDNKKGADSTSVGARFEMWKSTIIMIKEKPILGWGIQNVTEERKKHYEQGLISKYASQFNHAHNQYLDDTSKRGILGLLALLGIFFVPIRFFWKSLKDKELDVRFVAILGLVHVGSVMFYCLSQGFFSHNSGNIFYFFLVVLFYAVILSIKAKSTAELTK</sequence>
<gene>
    <name evidence="7" type="ORF">HMPREF1052_1102</name>
</gene>
<keyword evidence="4 5" id="KW-0472">Membrane</keyword>
<feature type="transmembrane region" description="Helical" evidence="5">
    <location>
        <begin position="333"/>
        <end position="352"/>
    </location>
</feature>
<feature type="transmembrane region" description="Helical" evidence="5">
    <location>
        <begin position="113"/>
        <end position="133"/>
    </location>
</feature>
<dbReference type="InterPro" id="IPR007016">
    <property type="entry name" value="O-antigen_ligase-rel_domated"/>
</dbReference>
<evidence type="ECO:0000313" key="7">
    <source>
        <dbReference type="EMBL" id="EIJ71901.1"/>
    </source>
</evidence>
<evidence type="ECO:0000259" key="6">
    <source>
        <dbReference type="Pfam" id="PF04932"/>
    </source>
</evidence>
<dbReference type="PANTHER" id="PTHR37422">
    <property type="entry name" value="TEICHURONIC ACID BIOSYNTHESIS PROTEIN TUAE"/>
    <property type="match status" value="1"/>
</dbReference>
<name>I3DJK8_9PAST</name>
<feature type="transmembrane region" description="Helical" evidence="5">
    <location>
        <begin position="364"/>
        <end position="386"/>
    </location>
</feature>
<keyword evidence="3 5" id="KW-1133">Transmembrane helix</keyword>
<dbReference type="Pfam" id="PF04932">
    <property type="entry name" value="Wzy_C"/>
    <property type="match status" value="1"/>
</dbReference>
<feature type="transmembrane region" description="Helical" evidence="5">
    <location>
        <begin position="30"/>
        <end position="49"/>
    </location>
</feature>
<keyword evidence="2 5" id="KW-0812">Transmembrane</keyword>
<reference evidence="7 8" key="1">
    <citation type="submission" date="2012-03" db="EMBL/GenBank/DDBJ databases">
        <authorList>
            <person name="Harkins D.M."/>
            <person name="Madupu R."/>
            <person name="Durkin A.S."/>
            <person name="Torralba M."/>
            <person name="Methe B."/>
            <person name="Sutton G.G."/>
            <person name="Nelson K.E."/>
        </authorList>
    </citation>
    <scope>NUCLEOTIDE SEQUENCE [LARGE SCALE GENOMIC DNA]</scope>
    <source>
        <strain evidence="7 8">CCUG 2042</strain>
    </source>
</reference>
<dbReference type="eggNOG" id="COG3307">
    <property type="taxonomic scope" value="Bacteria"/>
</dbReference>
<proteinExistence type="predicted"/>
<dbReference type="OrthoDB" id="8576060at2"/>
<feature type="transmembrane region" description="Helical" evidence="5">
    <location>
        <begin position="176"/>
        <end position="193"/>
    </location>
</feature>
<comment type="subcellular location">
    <subcellularLocation>
        <location evidence="1">Membrane</location>
        <topology evidence="1">Multi-pass membrane protein</topology>
    </subcellularLocation>
</comment>
<dbReference type="PATRIC" id="fig|1095749.3.peg.120"/>
<evidence type="ECO:0000256" key="1">
    <source>
        <dbReference type="ARBA" id="ARBA00004141"/>
    </source>
</evidence>
<protein>
    <submittedName>
        <fullName evidence="7">O-antigen ligase</fullName>
    </submittedName>
</protein>
<evidence type="ECO:0000256" key="3">
    <source>
        <dbReference type="ARBA" id="ARBA00022989"/>
    </source>
</evidence>
<evidence type="ECO:0000256" key="2">
    <source>
        <dbReference type="ARBA" id="ARBA00022692"/>
    </source>
</evidence>
<feature type="transmembrane region" description="Helical" evidence="5">
    <location>
        <begin position="199"/>
        <end position="214"/>
    </location>
</feature>
<feature type="transmembrane region" description="Helical" evidence="5">
    <location>
        <begin position="392"/>
        <end position="409"/>
    </location>
</feature>
<feature type="transmembrane region" description="Helical" evidence="5">
    <location>
        <begin position="221"/>
        <end position="240"/>
    </location>
</feature>
<keyword evidence="8" id="KW-1185">Reference proteome</keyword>
<dbReference type="RefSeq" id="WP_005758589.1">
    <property type="nucleotide sequence ID" value="NZ_AJSX01000004.1"/>
</dbReference>
<feature type="transmembrane region" description="Helical" evidence="5">
    <location>
        <begin position="7"/>
        <end position="24"/>
    </location>
</feature>
<organism evidence="7 8">
    <name type="scientific">Pasteurella bettyae CCUG 2042</name>
    <dbReference type="NCBI Taxonomy" id="1095749"/>
    <lineage>
        <taxon>Bacteria</taxon>
        <taxon>Pseudomonadati</taxon>
        <taxon>Pseudomonadota</taxon>
        <taxon>Gammaproteobacteria</taxon>
        <taxon>Pasteurellales</taxon>
        <taxon>Pasteurellaceae</taxon>
        <taxon>Pasteurella</taxon>
    </lineage>
</organism>
<evidence type="ECO:0000313" key="8">
    <source>
        <dbReference type="Proteomes" id="UP000006457"/>
    </source>
</evidence>
<evidence type="ECO:0000256" key="4">
    <source>
        <dbReference type="ARBA" id="ARBA00023136"/>
    </source>
</evidence>
<feature type="transmembrane region" description="Helical" evidence="5">
    <location>
        <begin position="91"/>
        <end position="106"/>
    </location>
</feature>
<dbReference type="EMBL" id="AJSX01000004">
    <property type="protein sequence ID" value="EIJ71901.1"/>
    <property type="molecule type" value="Genomic_DNA"/>
</dbReference>